<dbReference type="SUPFAM" id="SSF53756">
    <property type="entry name" value="UDP-Glycosyltransferase/glycogen phosphorylase"/>
    <property type="match status" value="1"/>
</dbReference>
<feature type="domain" description="Glycosyltransferase subfamily 4-like N-terminal" evidence="2">
    <location>
        <begin position="57"/>
        <end position="209"/>
    </location>
</feature>
<evidence type="ECO:0000313" key="3">
    <source>
        <dbReference type="EMBL" id="TXG75950.1"/>
    </source>
</evidence>
<dbReference type="Pfam" id="PF13439">
    <property type="entry name" value="Glyco_transf_4"/>
    <property type="match status" value="1"/>
</dbReference>
<reference evidence="3 4" key="1">
    <citation type="submission" date="2018-09" db="EMBL/GenBank/DDBJ databases">
        <title>Metagenome Assembled Genomes from an Advanced Water Purification Facility.</title>
        <authorList>
            <person name="Stamps B.W."/>
            <person name="Spear J.R."/>
        </authorList>
    </citation>
    <scope>NUCLEOTIDE SEQUENCE [LARGE SCALE GENOMIC DNA]</scope>
    <source>
        <strain evidence="3">Bin_63_2</strain>
    </source>
</reference>
<feature type="domain" description="Glycosyl transferase family 1" evidence="1">
    <location>
        <begin position="222"/>
        <end position="359"/>
    </location>
</feature>
<name>A0A5C7J399_9BACT</name>
<evidence type="ECO:0000313" key="4">
    <source>
        <dbReference type="Proteomes" id="UP000321026"/>
    </source>
</evidence>
<dbReference type="InterPro" id="IPR028098">
    <property type="entry name" value="Glyco_trans_4-like_N"/>
</dbReference>
<evidence type="ECO:0000259" key="2">
    <source>
        <dbReference type="Pfam" id="PF13439"/>
    </source>
</evidence>
<dbReference type="GO" id="GO:0016757">
    <property type="term" value="F:glycosyltransferase activity"/>
    <property type="evidence" value="ECO:0007669"/>
    <property type="project" value="InterPro"/>
</dbReference>
<dbReference type="AlphaFoldDB" id="A0A5C7J399"/>
<gene>
    <name evidence="3" type="ORF">E6Q11_05820</name>
</gene>
<organism evidence="3 4">
    <name type="scientific">Candidatus Dojkabacteria bacterium</name>
    <dbReference type="NCBI Taxonomy" id="2099670"/>
    <lineage>
        <taxon>Bacteria</taxon>
        <taxon>Candidatus Dojkabacteria</taxon>
    </lineage>
</organism>
<accession>A0A5C7J399</accession>
<dbReference type="PANTHER" id="PTHR45947:SF3">
    <property type="entry name" value="SULFOQUINOVOSYL TRANSFERASE SQD2"/>
    <property type="match status" value="1"/>
</dbReference>
<dbReference type="InterPro" id="IPR050194">
    <property type="entry name" value="Glycosyltransferase_grp1"/>
</dbReference>
<dbReference type="InterPro" id="IPR001296">
    <property type="entry name" value="Glyco_trans_1"/>
</dbReference>
<dbReference type="Pfam" id="PF00534">
    <property type="entry name" value="Glycos_transf_1"/>
    <property type="match status" value="1"/>
</dbReference>
<keyword evidence="3" id="KW-0808">Transferase</keyword>
<comment type="caution">
    <text evidence="3">The sequence shown here is derived from an EMBL/GenBank/DDBJ whole genome shotgun (WGS) entry which is preliminary data.</text>
</comment>
<dbReference type="CDD" id="cd03801">
    <property type="entry name" value="GT4_PimA-like"/>
    <property type="match status" value="1"/>
</dbReference>
<protein>
    <submittedName>
        <fullName evidence="3">Glycosyltransferase</fullName>
    </submittedName>
</protein>
<sequence length="397" mass="44122">MGAVAYSGLVPAAHAVVSRVVARGLRYRTRAIFGTLKHTAKATKMRLIHLVLTPRFSGAEILVRDLCIAQKKMGHDVAFSAINPAEDNFLPQLERLQREGIDVQLPSRIPSHLQRLPQIRRLLINFKPDLIFAHSVIPAMYARVADLFARRVVPVLHATDNYPTGGPHRLAEYFLCHFSRHTIAVSESGAANYSAVFPVPVRVIRNGLDFTSAQKAAAHRRERREKSGIILQVGRILPLKGQHVSIQAMAEVVKQQPQAKLWLAGLIEDEAYYNELQALIEKLELQAHVEFLGPRSDIFDLLAIADTYVMPSSAEAHSIAMLEALATGIPAVVSDIPALAKFSGMEGVQCAPREDVAAWKVKILSTFNYPAYLYRDVSQFDIQMTATQYLLLQDTHL</sequence>
<proteinExistence type="predicted"/>
<dbReference type="PANTHER" id="PTHR45947">
    <property type="entry name" value="SULFOQUINOVOSYL TRANSFERASE SQD2"/>
    <property type="match status" value="1"/>
</dbReference>
<dbReference type="EMBL" id="SSDS01000091">
    <property type="protein sequence ID" value="TXG75950.1"/>
    <property type="molecule type" value="Genomic_DNA"/>
</dbReference>
<evidence type="ECO:0000259" key="1">
    <source>
        <dbReference type="Pfam" id="PF00534"/>
    </source>
</evidence>
<dbReference type="Gene3D" id="3.40.50.2000">
    <property type="entry name" value="Glycogen Phosphorylase B"/>
    <property type="match status" value="2"/>
</dbReference>
<dbReference type="Proteomes" id="UP000321026">
    <property type="component" value="Unassembled WGS sequence"/>
</dbReference>